<dbReference type="EMBL" id="JAAALK010000085">
    <property type="protein sequence ID" value="KAG8083247.1"/>
    <property type="molecule type" value="Genomic_DNA"/>
</dbReference>
<proteinExistence type="predicted"/>
<gene>
    <name evidence="1" type="ORF">GUJ93_ZPchr0015g6801</name>
</gene>
<dbReference type="Proteomes" id="UP000729402">
    <property type="component" value="Unassembled WGS sequence"/>
</dbReference>
<reference evidence="1" key="1">
    <citation type="journal article" date="2021" name="bioRxiv">
        <title>Whole Genome Assembly and Annotation of Northern Wild Rice, Zizania palustris L., Supports a Whole Genome Duplication in the Zizania Genus.</title>
        <authorList>
            <person name="Haas M."/>
            <person name="Kono T."/>
            <person name="Macchietto M."/>
            <person name="Millas R."/>
            <person name="McGilp L."/>
            <person name="Shao M."/>
            <person name="Duquette J."/>
            <person name="Hirsch C.N."/>
            <person name="Kimball J."/>
        </authorList>
    </citation>
    <scope>NUCLEOTIDE SEQUENCE</scope>
    <source>
        <tissue evidence="1">Fresh leaf tissue</tissue>
    </source>
</reference>
<reference evidence="1" key="2">
    <citation type="submission" date="2021-02" db="EMBL/GenBank/DDBJ databases">
        <authorList>
            <person name="Kimball J.A."/>
            <person name="Haas M.W."/>
            <person name="Macchietto M."/>
            <person name="Kono T."/>
            <person name="Duquette J."/>
            <person name="Shao M."/>
        </authorList>
    </citation>
    <scope>NUCLEOTIDE SEQUENCE</scope>
    <source>
        <tissue evidence="1">Fresh leaf tissue</tissue>
    </source>
</reference>
<sequence>MDDLHSAALHRLNEKDVETNSLRIEDRFLDWVTTPDHPPHNTQSLKSFPMDGSGIVDGCLRWRDEAGPLDVPLVMLEGDHISLLEIQLVLFGLLKNSFVHQSLEVGVISGDELYGELILQSPEELGLAGGVCPNFLRCVSGQIVEIMEVLPDSLVPLLQVPKLLLLYDDDSDGDVRSAEGNGELRPRYFMILGLGFTVVIPPFCGGSLKLLAVLLDQALHLVTKELNRLVVLLSIEHDLSVEVVHGLE</sequence>
<dbReference type="AlphaFoldDB" id="A0A8J5T8X5"/>
<accession>A0A8J5T8X5</accession>
<comment type="caution">
    <text evidence="1">The sequence shown here is derived from an EMBL/GenBank/DDBJ whole genome shotgun (WGS) entry which is preliminary data.</text>
</comment>
<organism evidence="1 2">
    <name type="scientific">Zizania palustris</name>
    <name type="common">Northern wild rice</name>
    <dbReference type="NCBI Taxonomy" id="103762"/>
    <lineage>
        <taxon>Eukaryota</taxon>
        <taxon>Viridiplantae</taxon>
        <taxon>Streptophyta</taxon>
        <taxon>Embryophyta</taxon>
        <taxon>Tracheophyta</taxon>
        <taxon>Spermatophyta</taxon>
        <taxon>Magnoliopsida</taxon>
        <taxon>Liliopsida</taxon>
        <taxon>Poales</taxon>
        <taxon>Poaceae</taxon>
        <taxon>BOP clade</taxon>
        <taxon>Oryzoideae</taxon>
        <taxon>Oryzeae</taxon>
        <taxon>Zizaniinae</taxon>
        <taxon>Zizania</taxon>
    </lineage>
</organism>
<evidence type="ECO:0000313" key="2">
    <source>
        <dbReference type="Proteomes" id="UP000729402"/>
    </source>
</evidence>
<name>A0A8J5T8X5_ZIZPA</name>
<protein>
    <submittedName>
        <fullName evidence="1">Uncharacterized protein</fullName>
    </submittedName>
</protein>
<keyword evidence="2" id="KW-1185">Reference proteome</keyword>
<evidence type="ECO:0000313" key="1">
    <source>
        <dbReference type="EMBL" id="KAG8083247.1"/>
    </source>
</evidence>